<dbReference type="AlphaFoldDB" id="A0A0D7W4T8"/>
<name>A0A0D7W4T8_9FLAO</name>
<keyword evidence="1" id="KW-0597">Phosphoprotein</keyword>
<gene>
    <name evidence="4" type="ORF">PW52_15100</name>
</gene>
<dbReference type="Gene3D" id="2.40.50.1020">
    <property type="entry name" value="LytTr DNA-binding domain"/>
    <property type="match status" value="1"/>
</dbReference>
<dbReference type="RefSeq" id="WP_044633810.1">
    <property type="nucleotide sequence ID" value="NZ_JTDW01000016.1"/>
</dbReference>
<dbReference type="SMART" id="SM00448">
    <property type="entry name" value="REC"/>
    <property type="match status" value="1"/>
</dbReference>
<dbReference type="PROSITE" id="PS50110">
    <property type="entry name" value="RESPONSE_REGULATORY"/>
    <property type="match status" value="1"/>
</dbReference>
<proteinExistence type="predicted"/>
<protein>
    <submittedName>
        <fullName evidence="4">Transcriptional regulator</fullName>
    </submittedName>
</protein>
<dbReference type="InterPro" id="IPR046947">
    <property type="entry name" value="LytR-like"/>
</dbReference>
<dbReference type="GO" id="GO:0003677">
    <property type="term" value="F:DNA binding"/>
    <property type="evidence" value="ECO:0007669"/>
    <property type="project" value="InterPro"/>
</dbReference>
<dbReference type="SUPFAM" id="SSF52172">
    <property type="entry name" value="CheY-like"/>
    <property type="match status" value="1"/>
</dbReference>
<evidence type="ECO:0000313" key="5">
    <source>
        <dbReference type="Proteomes" id="UP000032578"/>
    </source>
</evidence>
<dbReference type="EMBL" id="JTDW01000016">
    <property type="protein sequence ID" value="KJD32802.1"/>
    <property type="molecule type" value="Genomic_DNA"/>
</dbReference>
<evidence type="ECO:0000259" key="3">
    <source>
        <dbReference type="PROSITE" id="PS50930"/>
    </source>
</evidence>
<dbReference type="InterPro" id="IPR007492">
    <property type="entry name" value="LytTR_DNA-bd_dom"/>
</dbReference>
<reference evidence="4 5" key="1">
    <citation type="submission" date="2014-11" db="EMBL/GenBank/DDBJ databases">
        <title>Tamlana sedimentorum sp. nov., isolated from shallow sand sediments of the Sea of Japan.</title>
        <authorList>
            <person name="Romanenko L.A."/>
        </authorList>
    </citation>
    <scope>NUCLEOTIDE SEQUENCE [LARGE SCALE GENOMIC DNA]</scope>
    <source>
        <strain evidence="4 5">JCM 19808</strain>
    </source>
</reference>
<dbReference type="Gene3D" id="3.40.50.2300">
    <property type="match status" value="1"/>
</dbReference>
<comment type="caution">
    <text evidence="4">The sequence shown here is derived from an EMBL/GenBank/DDBJ whole genome shotgun (WGS) entry which is preliminary data.</text>
</comment>
<dbReference type="OrthoDB" id="2168082at2"/>
<dbReference type="InterPro" id="IPR011006">
    <property type="entry name" value="CheY-like_superfamily"/>
</dbReference>
<dbReference type="Proteomes" id="UP000032578">
    <property type="component" value="Unassembled WGS sequence"/>
</dbReference>
<dbReference type="Pfam" id="PF00072">
    <property type="entry name" value="Response_reg"/>
    <property type="match status" value="1"/>
</dbReference>
<dbReference type="PANTHER" id="PTHR37299:SF1">
    <property type="entry name" value="STAGE 0 SPORULATION PROTEIN A HOMOLOG"/>
    <property type="match status" value="1"/>
</dbReference>
<dbReference type="PANTHER" id="PTHR37299">
    <property type="entry name" value="TRANSCRIPTIONAL REGULATOR-RELATED"/>
    <property type="match status" value="1"/>
</dbReference>
<feature type="domain" description="Response regulatory" evidence="2">
    <location>
        <begin position="3"/>
        <end position="114"/>
    </location>
</feature>
<dbReference type="SMART" id="SM00850">
    <property type="entry name" value="LytTR"/>
    <property type="match status" value="1"/>
</dbReference>
<evidence type="ECO:0000259" key="2">
    <source>
        <dbReference type="PROSITE" id="PS50110"/>
    </source>
</evidence>
<evidence type="ECO:0000256" key="1">
    <source>
        <dbReference type="PROSITE-ProRule" id="PRU00169"/>
    </source>
</evidence>
<dbReference type="PROSITE" id="PS50930">
    <property type="entry name" value="HTH_LYTTR"/>
    <property type="match status" value="1"/>
</dbReference>
<keyword evidence="5" id="KW-1185">Reference proteome</keyword>
<accession>A0A0D7W4T8</accession>
<dbReference type="Pfam" id="PF04397">
    <property type="entry name" value="LytTR"/>
    <property type="match status" value="1"/>
</dbReference>
<dbReference type="STRING" id="1435349.PW52_15100"/>
<organism evidence="4 5">
    <name type="scientific">Neotamlana sedimentorum</name>
    <dbReference type="NCBI Taxonomy" id="1435349"/>
    <lineage>
        <taxon>Bacteria</taxon>
        <taxon>Pseudomonadati</taxon>
        <taxon>Bacteroidota</taxon>
        <taxon>Flavobacteriia</taxon>
        <taxon>Flavobacteriales</taxon>
        <taxon>Flavobacteriaceae</taxon>
        <taxon>Neotamlana</taxon>
    </lineage>
</organism>
<dbReference type="GO" id="GO:0000156">
    <property type="term" value="F:phosphorelay response regulator activity"/>
    <property type="evidence" value="ECO:0007669"/>
    <property type="project" value="InterPro"/>
</dbReference>
<sequence length="233" mass="26614">MITYIIIDDEHIAHDIIKGYCDMLPNLEFKADCYDAIEAIDYLSKHDIDLIFLDLNMPKLKGFQFLKTLSSPPKVIVTTAYSEFAIEGYELNVVDYLLKPFSFERFLSAVNKVTSLNTSTIRKDNKETIKPEGQHIFLKQNNSHIQVDVDDILFIEASGNYTKVVTSNETISIREKISDTIQLLSENDFLQVHKSFAVAKKHIVSIEGNRIFIGDYMVPIGKLYKANVNQLLK</sequence>
<feature type="modified residue" description="4-aspartylphosphate" evidence="1">
    <location>
        <position position="54"/>
    </location>
</feature>
<evidence type="ECO:0000313" key="4">
    <source>
        <dbReference type="EMBL" id="KJD32802.1"/>
    </source>
</evidence>
<feature type="domain" description="HTH LytTR-type" evidence="3">
    <location>
        <begin position="136"/>
        <end position="233"/>
    </location>
</feature>
<dbReference type="PATRIC" id="fig|1435349.4.peg.1046"/>
<dbReference type="InterPro" id="IPR001789">
    <property type="entry name" value="Sig_transdc_resp-reg_receiver"/>
</dbReference>